<dbReference type="PROSITE" id="PS51257">
    <property type="entry name" value="PROKAR_LIPOPROTEIN"/>
    <property type="match status" value="1"/>
</dbReference>
<evidence type="ECO:0000313" key="3">
    <source>
        <dbReference type="Proteomes" id="UP000468943"/>
    </source>
</evidence>
<protein>
    <recommendedName>
        <fullName evidence="4">Lipoprotein</fullName>
    </recommendedName>
</protein>
<proteinExistence type="predicted"/>
<evidence type="ECO:0000313" key="2">
    <source>
        <dbReference type="EMBL" id="MXO57596.1"/>
    </source>
</evidence>
<evidence type="ECO:0000256" key="1">
    <source>
        <dbReference type="SAM" id="SignalP"/>
    </source>
</evidence>
<gene>
    <name evidence="2" type="ORF">GRI36_11975</name>
</gene>
<keyword evidence="3" id="KW-1185">Reference proteome</keyword>
<dbReference type="OrthoDB" id="7391054at2"/>
<accession>A0A6I4SRD9</accession>
<sequence length="192" mass="20648">MAPLRPYPPVPLRAIVHALSVSAALALAACKPPAADEYVERIAIDDRREAPSMPIDTPNTEGAIWADSTQPDRMLYGNTGQPAIFALGCEKAGAAYKVHITRFIAADPQAKGLMALIGNGHIARLPVDSVWNGKVWLWEGYYDPRNPDLDVLTGPRKIEATIPGAGSVVLNPSPRPAQLIDHCRQLSQPSGE</sequence>
<keyword evidence="1" id="KW-0732">Signal</keyword>
<comment type="caution">
    <text evidence="2">The sequence shown here is derived from an EMBL/GenBank/DDBJ whole genome shotgun (WGS) entry which is preliminary data.</text>
</comment>
<feature type="signal peptide" evidence="1">
    <location>
        <begin position="1"/>
        <end position="28"/>
    </location>
</feature>
<feature type="chain" id="PRO_5026232500" description="Lipoprotein" evidence="1">
    <location>
        <begin position="29"/>
        <end position="192"/>
    </location>
</feature>
<name>A0A6I4SRD9_9SPHN</name>
<evidence type="ECO:0008006" key="4">
    <source>
        <dbReference type="Google" id="ProtNLM"/>
    </source>
</evidence>
<dbReference type="EMBL" id="WTYS01000001">
    <property type="protein sequence ID" value="MXO57596.1"/>
    <property type="molecule type" value="Genomic_DNA"/>
</dbReference>
<reference evidence="2 3" key="1">
    <citation type="submission" date="2019-12" db="EMBL/GenBank/DDBJ databases">
        <title>Genomic-based taxomic classification of the family Erythrobacteraceae.</title>
        <authorList>
            <person name="Xu L."/>
        </authorList>
    </citation>
    <scope>NUCLEOTIDE SEQUENCE [LARGE SCALE GENOMIC DNA]</scope>
    <source>
        <strain evidence="2 3">JCM 17802</strain>
    </source>
</reference>
<organism evidence="2 3">
    <name type="scientific">Pontixanthobacter gangjinensis</name>
    <dbReference type="NCBI Taxonomy" id="1028742"/>
    <lineage>
        <taxon>Bacteria</taxon>
        <taxon>Pseudomonadati</taxon>
        <taxon>Pseudomonadota</taxon>
        <taxon>Alphaproteobacteria</taxon>
        <taxon>Sphingomonadales</taxon>
        <taxon>Erythrobacteraceae</taxon>
        <taxon>Pontixanthobacter</taxon>
    </lineage>
</organism>
<dbReference type="Proteomes" id="UP000468943">
    <property type="component" value="Unassembled WGS sequence"/>
</dbReference>
<dbReference type="RefSeq" id="WP_160598657.1">
    <property type="nucleotide sequence ID" value="NZ_WTYS01000001.1"/>
</dbReference>
<dbReference type="AlphaFoldDB" id="A0A6I4SRD9"/>